<dbReference type="Proteomes" id="UP000433309">
    <property type="component" value="Unassembled WGS sequence"/>
</dbReference>
<organism evidence="2 3">
    <name type="scientific">Duganella guangzhouensis</name>
    <dbReference type="NCBI Taxonomy" id="2666084"/>
    <lineage>
        <taxon>Bacteria</taxon>
        <taxon>Pseudomonadati</taxon>
        <taxon>Pseudomonadota</taxon>
        <taxon>Betaproteobacteria</taxon>
        <taxon>Burkholderiales</taxon>
        <taxon>Oxalobacteraceae</taxon>
        <taxon>Telluria group</taxon>
        <taxon>Duganella</taxon>
    </lineage>
</organism>
<evidence type="ECO:0000259" key="1">
    <source>
        <dbReference type="SMART" id="SM00530"/>
    </source>
</evidence>
<dbReference type="GO" id="GO:0003677">
    <property type="term" value="F:DNA binding"/>
    <property type="evidence" value="ECO:0007669"/>
    <property type="project" value="InterPro"/>
</dbReference>
<evidence type="ECO:0000313" key="3">
    <source>
        <dbReference type="Proteomes" id="UP000433309"/>
    </source>
</evidence>
<gene>
    <name evidence="2" type="ORF">GJ699_33615</name>
</gene>
<dbReference type="AlphaFoldDB" id="A0A6I2LA64"/>
<dbReference type="SUPFAM" id="SSF47413">
    <property type="entry name" value="lambda repressor-like DNA-binding domains"/>
    <property type="match status" value="1"/>
</dbReference>
<accession>A0A6I2LA64</accession>
<reference evidence="2 3" key="1">
    <citation type="submission" date="2019-11" db="EMBL/GenBank/DDBJ databases">
        <title>Novel species isolated from a subtropical stream in China.</title>
        <authorList>
            <person name="Lu H."/>
        </authorList>
    </citation>
    <scope>NUCLEOTIDE SEQUENCE [LARGE SCALE GENOMIC DNA]</scope>
    <source>
        <strain evidence="2 3">FT80W</strain>
    </source>
</reference>
<proteinExistence type="predicted"/>
<dbReference type="InterPro" id="IPR010982">
    <property type="entry name" value="Lambda_DNA-bd_dom_sf"/>
</dbReference>
<dbReference type="Gene3D" id="1.10.260.40">
    <property type="entry name" value="lambda repressor-like DNA-binding domains"/>
    <property type="match status" value="1"/>
</dbReference>
<dbReference type="RefSeq" id="WP_154383766.1">
    <property type="nucleotide sequence ID" value="NZ_WKJK01000045.1"/>
</dbReference>
<dbReference type="EMBL" id="WKJK01000045">
    <property type="protein sequence ID" value="MRW94898.1"/>
    <property type="molecule type" value="Genomic_DNA"/>
</dbReference>
<protein>
    <submittedName>
        <fullName evidence="2">Helix-turn-helix domain-containing protein</fullName>
    </submittedName>
</protein>
<name>A0A6I2LA64_9BURK</name>
<sequence length="88" mass="10257">MANSPFEPKYQIFRDMLTRARTNKGMLQSEVADKLGRNQAFVSKYERGERRIDLPEFLEIAEVLEIDVTAFVLDYTNQLRNARSDVKT</sequence>
<dbReference type="CDD" id="cd00093">
    <property type="entry name" value="HTH_XRE"/>
    <property type="match status" value="1"/>
</dbReference>
<comment type="caution">
    <text evidence="2">The sequence shown here is derived from an EMBL/GenBank/DDBJ whole genome shotgun (WGS) entry which is preliminary data.</text>
</comment>
<dbReference type="Pfam" id="PF01381">
    <property type="entry name" value="HTH_3"/>
    <property type="match status" value="1"/>
</dbReference>
<keyword evidence="3" id="KW-1185">Reference proteome</keyword>
<feature type="domain" description="HTH cro/C1-type" evidence="1">
    <location>
        <begin position="16"/>
        <end position="71"/>
    </location>
</feature>
<dbReference type="SMART" id="SM00530">
    <property type="entry name" value="HTH_XRE"/>
    <property type="match status" value="1"/>
</dbReference>
<dbReference type="InterPro" id="IPR001387">
    <property type="entry name" value="Cro/C1-type_HTH"/>
</dbReference>
<evidence type="ECO:0000313" key="2">
    <source>
        <dbReference type="EMBL" id="MRW94898.1"/>
    </source>
</evidence>